<dbReference type="EMBL" id="JAFCMP010000003">
    <property type="protein sequence ID" value="KAG5192674.1"/>
    <property type="molecule type" value="Genomic_DNA"/>
</dbReference>
<dbReference type="Proteomes" id="UP000664859">
    <property type="component" value="Unassembled WGS sequence"/>
</dbReference>
<proteinExistence type="predicted"/>
<sequence length="268" mass="29521">MAKRAALVVGTAAPILALSGWSVYVTQERRKPPANTDFVVGSTDDILADKLKTGDLLLFRRNWALMQPPAAALALAARAVFNTRYDHVGLVIKDRFGVPLVLEVTQLGLRLRRFDERVSWSRSDEIVALPLRAAPPDEARVKAERYARSLTPERRLAWAQPSQSMSAELAGLLKYWLANRAARRRGTSPDAKLWGEGLVASRDAALVLATLDKMGLVDLAAVEREVAPAQLLSPRDLVEGRLPLTGGNAYLAGQELLVRLRDRSTRDR</sequence>
<organism evidence="1 2">
    <name type="scientific">Tribonema minus</name>
    <dbReference type="NCBI Taxonomy" id="303371"/>
    <lineage>
        <taxon>Eukaryota</taxon>
        <taxon>Sar</taxon>
        <taxon>Stramenopiles</taxon>
        <taxon>Ochrophyta</taxon>
        <taxon>PX clade</taxon>
        <taxon>Xanthophyceae</taxon>
        <taxon>Tribonematales</taxon>
        <taxon>Tribonemataceae</taxon>
        <taxon>Tribonema</taxon>
    </lineage>
</organism>
<dbReference type="AlphaFoldDB" id="A0A835ZIB1"/>
<gene>
    <name evidence="1" type="ORF">JKP88DRAFT_190919</name>
</gene>
<comment type="caution">
    <text evidence="1">The sequence shown here is derived from an EMBL/GenBank/DDBJ whole genome shotgun (WGS) entry which is preliminary data.</text>
</comment>
<name>A0A835ZIB1_9STRA</name>
<dbReference type="InterPro" id="IPR038765">
    <property type="entry name" value="Papain-like_cys_pep_sf"/>
</dbReference>
<keyword evidence="2" id="KW-1185">Reference proteome</keyword>
<dbReference type="SUPFAM" id="SSF54001">
    <property type="entry name" value="Cysteine proteinases"/>
    <property type="match status" value="1"/>
</dbReference>
<dbReference type="OrthoDB" id="58838at2759"/>
<evidence type="ECO:0000313" key="2">
    <source>
        <dbReference type="Proteomes" id="UP000664859"/>
    </source>
</evidence>
<accession>A0A835ZIB1</accession>
<evidence type="ECO:0000313" key="1">
    <source>
        <dbReference type="EMBL" id="KAG5192674.1"/>
    </source>
</evidence>
<reference evidence="1" key="1">
    <citation type="submission" date="2021-02" db="EMBL/GenBank/DDBJ databases">
        <title>First Annotated Genome of the Yellow-green Alga Tribonema minus.</title>
        <authorList>
            <person name="Mahan K.M."/>
        </authorList>
    </citation>
    <scope>NUCLEOTIDE SEQUENCE</scope>
    <source>
        <strain evidence="1">UTEX B ZZ1240</strain>
    </source>
</reference>
<protein>
    <submittedName>
        <fullName evidence="1">Uncharacterized protein</fullName>
    </submittedName>
</protein>
<dbReference type="Gene3D" id="3.90.1720.10">
    <property type="entry name" value="endopeptidase domain like (from Nostoc punctiforme)"/>
    <property type="match status" value="1"/>
</dbReference>